<sequence>MGAVGTVLKKIVPSSVIRHKLGVKNSILFTFDDGPKPGITPEILDVLDKYNAKAVFFVPSANIHKAPELLNEVLDRGHILGNHGHSHTPCSELSYQEIVDEINQCKQMIFEQTGFTTTLFRPPCGIVTPALLLAARKTKHAIFKWSLDTGEYSYLLRAPADKLAENFIQKIHDSAIVLSHDTFGEIPKLVDIVAPQMQAKGYNLSNAVEQWR</sequence>
<dbReference type="GO" id="GO:0016810">
    <property type="term" value="F:hydrolase activity, acting on carbon-nitrogen (but not peptide) bonds"/>
    <property type="evidence" value="ECO:0007669"/>
    <property type="project" value="InterPro"/>
</dbReference>
<keyword evidence="1" id="KW-0479">Metal-binding</keyword>
<accession>A0A545TBL6</accession>
<keyword evidence="2" id="KW-0378">Hydrolase</keyword>
<protein>
    <submittedName>
        <fullName evidence="4">Polysaccharide deacetylase family protein</fullName>
    </submittedName>
</protein>
<dbReference type="EMBL" id="VIKR01000002">
    <property type="protein sequence ID" value="TQV74597.1"/>
    <property type="molecule type" value="Genomic_DNA"/>
</dbReference>
<evidence type="ECO:0000313" key="4">
    <source>
        <dbReference type="EMBL" id="TQV74597.1"/>
    </source>
</evidence>
<keyword evidence="5" id="KW-1185">Reference proteome</keyword>
<evidence type="ECO:0000259" key="3">
    <source>
        <dbReference type="PROSITE" id="PS51677"/>
    </source>
</evidence>
<feature type="domain" description="NodB homology" evidence="3">
    <location>
        <begin position="25"/>
        <end position="205"/>
    </location>
</feature>
<dbReference type="CDD" id="cd10917">
    <property type="entry name" value="CE4_NodB_like_6s_7s"/>
    <property type="match status" value="1"/>
</dbReference>
<dbReference type="OrthoDB" id="9784220at2"/>
<dbReference type="InterPro" id="IPR002509">
    <property type="entry name" value="NODB_dom"/>
</dbReference>
<dbReference type="PANTHER" id="PTHR10587">
    <property type="entry name" value="GLYCOSYL TRANSFERASE-RELATED"/>
    <property type="match status" value="1"/>
</dbReference>
<name>A0A545TBL6_9GAMM</name>
<gene>
    <name evidence="4" type="ORF">FLL45_06435</name>
</gene>
<dbReference type="Proteomes" id="UP000317839">
    <property type="component" value="Unassembled WGS sequence"/>
</dbReference>
<dbReference type="RefSeq" id="WP_142941212.1">
    <property type="nucleotide sequence ID" value="NZ_VIKR01000002.1"/>
</dbReference>
<dbReference type="PROSITE" id="PS51677">
    <property type="entry name" value="NODB"/>
    <property type="match status" value="1"/>
</dbReference>
<evidence type="ECO:0000256" key="1">
    <source>
        <dbReference type="ARBA" id="ARBA00022723"/>
    </source>
</evidence>
<dbReference type="SUPFAM" id="SSF88713">
    <property type="entry name" value="Glycoside hydrolase/deacetylase"/>
    <property type="match status" value="1"/>
</dbReference>
<reference evidence="4 5" key="1">
    <citation type="submission" date="2019-06" db="EMBL/GenBank/DDBJ databases">
        <title>Draft genome of Aliikangiella marina GYP-15.</title>
        <authorList>
            <person name="Wang G."/>
        </authorList>
    </citation>
    <scope>NUCLEOTIDE SEQUENCE [LARGE SCALE GENOMIC DNA]</scope>
    <source>
        <strain evidence="4 5">GYP-15</strain>
    </source>
</reference>
<dbReference type="AlphaFoldDB" id="A0A545TBL6"/>
<comment type="caution">
    <text evidence="4">The sequence shown here is derived from an EMBL/GenBank/DDBJ whole genome shotgun (WGS) entry which is preliminary data.</text>
</comment>
<evidence type="ECO:0000256" key="2">
    <source>
        <dbReference type="ARBA" id="ARBA00022801"/>
    </source>
</evidence>
<dbReference type="InterPro" id="IPR050248">
    <property type="entry name" value="Polysacc_deacetylase_ArnD"/>
</dbReference>
<dbReference type="GO" id="GO:0046872">
    <property type="term" value="F:metal ion binding"/>
    <property type="evidence" value="ECO:0007669"/>
    <property type="project" value="UniProtKB-KW"/>
</dbReference>
<dbReference type="PANTHER" id="PTHR10587:SF133">
    <property type="entry name" value="CHITIN DEACETYLASE 1-RELATED"/>
    <property type="match status" value="1"/>
</dbReference>
<dbReference type="GO" id="GO:0005975">
    <property type="term" value="P:carbohydrate metabolic process"/>
    <property type="evidence" value="ECO:0007669"/>
    <property type="project" value="InterPro"/>
</dbReference>
<dbReference type="InterPro" id="IPR011330">
    <property type="entry name" value="Glyco_hydro/deAcase_b/a-brl"/>
</dbReference>
<dbReference type="Gene3D" id="3.20.20.370">
    <property type="entry name" value="Glycoside hydrolase/deacetylase"/>
    <property type="match status" value="1"/>
</dbReference>
<dbReference type="GO" id="GO:0016020">
    <property type="term" value="C:membrane"/>
    <property type="evidence" value="ECO:0007669"/>
    <property type="project" value="TreeGrafter"/>
</dbReference>
<dbReference type="Pfam" id="PF01522">
    <property type="entry name" value="Polysacc_deac_1"/>
    <property type="match status" value="1"/>
</dbReference>
<organism evidence="4 5">
    <name type="scientific">Aliikangiella marina</name>
    <dbReference type="NCBI Taxonomy" id="1712262"/>
    <lineage>
        <taxon>Bacteria</taxon>
        <taxon>Pseudomonadati</taxon>
        <taxon>Pseudomonadota</taxon>
        <taxon>Gammaproteobacteria</taxon>
        <taxon>Oceanospirillales</taxon>
        <taxon>Pleioneaceae</taxon>
        <taxon>Aliikangiella</taxon>
    </lineage>
</organism>
<evidence type="ECO:0000313" key="5">
    <source>
        <dbReference type="Proteomes" id="UP000317839"/>
    </source>
</evidence>
<proteinExistence type="predicted"/>